<proteinExistence type="predicted"/>
<protein>
    <submittedName>
        <fullName evidence="1">Uncharacterized protein</fullName>
    </submittedName>
</protein>
<dbReference type="Proteomes" id="UP000399805">
    <property type="component" value="Unassembled WGS sequence"/>
</dbReference>
<name>A0A6I8LL12_9PSEU</name>
<sequence length="41" mass="4476">MGATERNCGLNAALRERCGAMVAAAEWTVAVWAVRRLPSTW</sequence>
<reference evidence="1 2" key="1">
    <citation type="submission" date="2019-09" db="EMBL/GenBank/DDBJ databases">
        <authorList>
            <person name="Leyn A S."/>
        </authorList>
    </citation>
    <scope>NUCLEOTIDE SEQUENCE [LARGE SCALE GENOMIC DNA]</scope>
    <source>
        <strain evidence="1">AA231_1</strain>
    </source>
</reference>
<dbReference type="EMBL" id="CABVGP010000001">
    <property type="protein sequence ID" value="VVJ18394.1"/>
    <property type="molecule type" value="Genomic_DNA"/>
</dbReference>
<gene>
    <name evidence="1" type="ORF">AA23TX_03415</name>
</gene>
<organism evidence="1 2">
    <name type="scientific">Amycolatopsis camponoti</name>
    <dbReference type="NCBI Taxonomy" id="2606593"/>
    <lineage>
        <taxon>Bacteria</taxon>
        <taxon>Bacillati</taxon>
        <taxon>Actinomycetota</taxon>
        <taxon>Actinomycetes</taxon>
        <taxon>Pseudonocardiales</taxon>
        <taxon>Pseudonocardiaceae</taxon>
        <taxon>Amycolatopsis</taxon>
    </lineage>
</organism>
<accession>A0A6I8LL12</accession>
<dbReference type="AlphaFoldDB" id="A0A6I8LL12"/>
<evidence type="ECO:0000313" key="1">
    <source>
        <dbReference type="EMBL" id="VVJ18394.1"/>
    </source>
</evidence>
<keyword evidence="2" id="KW-1185">Reference proteome</keyword>
<evidence type="ECO:0000313" key="2">
    <source>
        <dbReference type="Proteomes" id="UP000399805"/>
    </source>
</evidence>